<protein>
    <submittedName>
        <fullName evidence="1">Uncharacterized protein</fullName>
    </submittedName>
</protein>
<comment type="caution">
    <text evidence="1">The sequence shown here is derived from an EMBL/GenBank/DDBJ whole genome shotgun (WGS) entry which is preliminary data.</text>
</comment>
<reference evidence="1 2" key="1">
    <citation type="submission" date="2019-04" db="EMBL/GenBank/DDBJ databases">
        <title>Azoarcus nasutitermitis sp. nov. isolated from termite nest.</title>
        <authorList>
            <person name="Lin S.-Y."/>
            <person name="Hameed A."/>
            <person name="Hsu Y.-H."/>
            <person name="Young C.-C."/>
        </authorList>
    </citation>
    <scope>NUCLEOTIDE SEQUENCE [LARGE SCALE GENOMIC DNA]</scope>
    <source>
        <strain evidence="1 2">CC-YHH838</strain>
    </source>
</reference>
<evidence type="ECO:0000313" key="1">
    <source>
        <dbReference type="EMBL" id="THF61386.1"/>
    </source>
</evidence>
<feature type="non-terminal residue" evidence="1">
    <location>
        <position position="103"/>
    </location>
</feature>
<dbReference type="Proteomes" id="UP000308430">
    <property type="component" value="Unassembled WGS sequence"/>
</dbReference>
<sequence>MSAPPPVPPAALSGTVRLSLDLTDAHGVAARLPHHRARALGAIGLASPHAEMQRARARGRAQAAQALPAASGARCPHADMRHTRRPVALRHAHGLARQSGAAL</sequence>
<keyword evidence="2" id="KW-1185">Reference proteome</keyword>
<organism evidence="1 2">
    <name type="scientific">Pseudothauera nasutitermitis</name>
    <dbReference type="NCBI Taxonomy" id="2565930"/>
    <lineage>
        <taxon>Bacteria</taxon>
        <taxon>Pseudomonadati</taxon>
        <taxon>Pseudomonadota</taxon>
        <taxon>Betaproteobacteria</taxon>
        <taxon>Rhodocyclales</taxon>
        <taxon>Zoogloeaceae</taxon>
        <taxon>Pseudothauera</taxon>
    </lineage>
</organism>
<accession>A0A4S4AP44</accession>
<proteinExistence type="predicted"/>
<name>A0A4S4AP44_9RHOO</name>
<dbReference type="AlphaFoldDB" id="A0A4S4AP44"/>
<evidence type="ECO:0000313" key="2">
    <source>
        <dbReference type="Proteomes" id="UP000308430"/>
    </source>
</evidence>
<dbReference type="EMBL" id="SSOC01000009">
    <property type="protein sequence ID" value="THF61386.1"/>
    <property type="molecule type" value="Genomic_DNA"/>
</dbReference>
<gene>
    <name evidence="1" type="ORF">E6C76_20080</name>
</gene>